<evidence type="ECO:0000313" key="22">
    <source>
        <dbReference type="EMBL" id="AQL57545.1"/>
    </source>
</evidence>
<evidence type="ECO:0000256" key="6">
    <source>
        <dbReference type="ARBA" id="ARBA00022812"/>
    </source>
</evidence>
<keyword evidence="10 17" id="KW-1133">Transmembrane helix</keyword>
<feature type="compositionally biased region" description="Basic and acidic residues" evidence="16">
    <location>
        <begin position="810"/>
        <end position="823"/>
    </location>
</feature>
<feature type="transmembrane region" description="Helical" evidence="17">
    <location>
        <begin position="741"/>
        <end position="760"/>
    </location>
</feature>
<evidence type="ECO:0000256" key="5">
    <source>
        <dbReference type="ARBA" id="ARBA00022804"/>
    </source>
</evidence>
<dbReference type="Gene3D" id="1.20.5.1890">
    <property type="match status" value="1"/>
</dbReference>
<keyword evidence="14" id="KW-0325">Glycoprotein</keyword>
<evidence type="ECO:0000256" key="8">
    <source>
        <dbReference type="ARBA" id="ARBA00022870"/>
    </source>
</evidence>
<evidence type="ECO:0000256" key="17">
    <source>
        <dbReference type="SAM" id="Phobius"/>
    </source>
</evidence>
<evidence type="ECO:0000256" key="9">
    <source>
        <dbReference type="ARBA" id="ARBA00022879"/>
    </source>
</evidence>
<keyword evidence="4" id="KW-0732">Signal</keyword>
<evidence type="ECO:0000256" key="11">
    <source>
        <dbReference type="ARBA" id="ARBA00023046"/>
    </source>
</evidence>
<dbReference type="Pfam" id="PF00606">
    <property type="entry name" value="Glycoprotein_B"/>
    <property type="match status" value="1"/>
</dbReference>
<evidence type="ECO:0000259" key="18">
    <source>
        <dbReference type="Pfam" id="PF00606"/>
    </source>
</evidence>
<dbReference type="InterPro" id="IPR035381">
    <property type="entry name" value="Glycoprot_B_PH2"/>
</dbReference>
<keyword evidence="15" id="KW-1160">Virus entry into host cell</keyword>
<evidence type="ECO:0000256" key="10">
    <source>
        <dbReference type="ARBA" id="ARBA00022989"/>
    </source>
</evidence>
<protein>
    <submittedName>
        <fullName evidence="21 22">Glycoprotein</fullName>
    </submittedName>
</protein>
<dbReference type="GO" id="GO:0019062">
    <property type="term" value="P:virion attachment to host cell"/>
    <property type="evidence" value="ECO:0007669"/>
    <property type="project" value="UniProtKB-KW"/>
</dbReference>
<dbReference type="HAMAP" id="MF_04032">
    <property type="entry name" value="HSV_GB"/>
    <property type="match status" value="1"/>
</dbReference>
<feature type="domain" description="Herpesvirus Glycoprotein B PH-like" evidence="20">
    <location>
        <begin position="326"/>
        <end position="420"/>
    </location>
</feature>
<evidence type="ECO:0000256" key="1">
    <source>
        <dbReference type="ARBA" id="ARBA00022511"/>
    </source>
</evidence>
<organism evidence="21">
    <name type="scientific">Ovine gammaherpesvirus 2</name>
    <dbReference type="NCBI Taxonomy" id="10398"/>
    <lineage>
        <taxon>Viruses</taxon>
        <taxon>Duplodnaviria</taxon>
        <taxon>Heunggongvirae</taxon>
        <taxon>Peploviricota</taxon>
        <taxon>Herviviricetes</taxon>
        <taxon>Herpesvirales</taxon>
        <taxon>Orthoherpesviridae</taxon>
        <taxon>Gammaherpesvirinae</taxon>
        <taxon>Macavirus</taxon>
        <taxon>Macavirus ovinegamma2</taxon>
    </lineage>
</organism>
<dbReference type="Gene3D" id="6.10.250.3280">
    <property type="match status" value="1"/>
</dbReference>
<gene>
    <name evidence="22" type="primary">gB</name>
</gene>
<dbReference type="GO" id="GO:0046718">
    <property type="term" value="P:symbiont entry into host cell"/>
    <property type="evidence" value="ECO:0007669"/>
    <property type="project" value="UniProtKB-KW"/>
</dbReference>
<evidence type="ECO:0000259" key="20">
    <source>
        <dbReference type="Pfam" id="PF17417"/>
    </source>
</evidence>
<proteinExistence type="inferred from homology"/>
<sequence length="863" mass="97554">MASPASTLSSAALTALLCLAACLGQTPTPPTTEDDVIVPGHTVSPDVLKQQLGSGLNEEEGSINRGPMDPSAFPFRVCSASNIGDIFRFQTTHSCPNTKDKEHNEGILLIFKENIVPYVFKVRKYRKIVTTSTVYNGIYSDAITNQHEFSKSVPHYEARRMDTIYQCYNSLSLTVGGNLLAYTDNDGYNLTVDLQPMDGLSNSVRRYNSQPEIHAEPGWLLGGYRRRTTVNCEVTDTEARSVPPFRYFVTNVGDTIEMSPFWSGGANETEPNKEPQRTVSVLRDYTLVDYKDRGSRPQPHTRIFIDKEDYTLSWAQQLKNISYCRWAHWKSFHNAIKTEHENSYHFVANDITASFFTPNTEAQDVTKTHTCLNNLIESEMTSRLEKVNGTHVTNGSRRYYLTNGGLLLVWQPLVQQKLLNAQDLLEAVASKHNVTRPARGRRQRRAVSSILIDDDVYTAESALLLTQIQFAYDMLRSQINTVLEELSRAWCREQHRASLMWNELSKINPTSVMSSIYGRPVSAKRIGDVISVSHCVVVDQQSVSLHRNMRVPGRDHAHECYSRPPVTFKFINDSHLYKGQLGVNNEILLTTTALEVCHENTEHYFQGGNNMYFYKNYRHVKTIPVSAVATLDTFIVLNLTLVENIDFQVIELYSREEKRMSTVFDIETMFREYNYYTQRVTGLRRDLSDIATNRNQFVDAFGTLMDDLGVVGKTVVNAVSSLATLFSSIVTGLINFIKNPFGGMLIFGLLAAVVIAVILLRRRAASFAANPVQMIYPDIQQITKQRQEMNVEPISKHELDRIMLAMHDYHQTKQDKPDEKEGPESGGSANKANWLNKAKNVLRRRAGYQPLKRSDSTESAAAL</sequence>
<dbReference type="InterPro" id="IPR000234">
    <property type="entry name" value="Herpes_Glycoprot_B"/>
</dbReference>
<name>A0A172HA31_9GAMA</name>
<dbReference type="InterPro" id="IPR035377">
    <property type="entry name" value="Glycoprot_B_PH1"/>
</dbReference>
<dbReference type="SUPFAM" id="SSF161008">
    <property type="entry name" value="Viral glycoprotein ectodomain-like"/>
    <property type="match status" value="1"/>
</dbReference>
<dbReference type="Gene3D" id="2.30.30.1230">
    <property type="match status" value="1"/>
</dbReference>
<evidence type="ECO:0000256" key="13">
    <source>
        <dbReference type="ARBA" id="ARBA00023157"/>
    </source>
</evidence>
<evidence type="ECO:0000256" key="15">
    <source>
        <dbReference type="ARBA" id="ARBA00023296"/>
    </source>
</evidence>
<evidence type="ECO:0000259" key="19">
    <source>
        <dbReference type="Pfam" id="PF17416"/>
    </source>
</evidence>
<keyword evidence="2" id="KW-0945">Host-virus interaction</keyword>
<reference evidence="22" key="2">
    <citation type="submission" date="2016-09" db="EMBL/GenBank/DDBJ databases">
        <title>Ovine herpese virus 2 infection in buffalo in India.</title>
        <authorList>
            <person name="Sood R."/>
            <person name="Khandia R."/>
            <person name="Chanu K.V."/>
            <person name="Mawale N."/>
            <person name="Kumar M."/>
            <person name="Pateriya A.K."/>
            <person name="Bhatia S."/>
        </authorList>
    </citation>
    <scope>NUCLEOTIDE SEQUENCE</scope>
    <source>
        <strain evidence="22">Ind 301126</strain>
    </source>
</reference>
<dbReference type="InterPro" id="IPR038631">
    <property type="entry name" value="Glycoprot_B_PH2_sf"/>
</dbReference>
<evidence type="ECO:0000256" key="4">
    <source>
        <dbReference type="ARBA" id="ARBA00022729"/>
    </source>
</evidence>
<dbReference type="InterPro" id="IPR055341">
    <property type="entry name" value="Glycoprotein_B_ecto_C"/>
</dbReference>
<keyword evidence="6" id="KW-1040">Host Golgi apparatus</keyword>
<evidence type="ECO:0000256" key="7">
    <source>
        <dbReference type="ARBA" id="ARBA00022844"/>
    </source>
</evidence>
<dbReference type="GO" id="GO:0019031">
    <property type="term" value="C:viral envelope"/>
    <property type="evidence" value="ECO:0007669"/>
    <property type="project" value="UniProtKB-KW"/>
</dbReference>
<evidence type="ECO:0000256" key="3">
    <source>
        <dbReference type="ARBA" id="ARBA00022692"/>
    </source>
</evidence>
<keyword evidence="5" id="KW-1161">Viral attachment to host cell</keyword>
<evidence type="ECO:0000313" key="21">
    <source>
        <dbReference type="EMBL" id="AMM45116.1"/>
    </source>
</evidence>
<keyword evidence="3 17" id="KW-0812">Transmembrane</keyword>
<keyword evidence="9" id="KW-0261">Viral envelope protein</keyword>
<evidence type="ECO:0000256" key="16">
    <source>
        <dbReference type="SAM" id="MobiDB-lite"/>
    </source>
</evidence>
<dbReference type="Gene3D" id="2.30.29.100">
    <property type="match status" value="2"/>
</dbReference>
<keyword evidence="11" id="KW-1039">Host endosome</keyword>
<keyword evidence="1" id="KW-1032">Host cell membrane</keyword>
<evidence type="ECO:0000256" key="14">
    <source>
        <dbReference type="ARBA" id="ARBA00023180"/>
    </source>
</evidence>
<feature type="domain" description="Herpesvirus Glycoprotein B PH-like" evidence="19">
    <location>
        <begin position="114"/>
        <end position="324"/>
    </location>
</feature>
<evidence type="ECO:0000256" key="12">
    <source>
        <dbReference type="ARBA" id="ARBA00023136"/>
    </source>
</evidence>
<keyword evidence="13" id="KW-1015">Disulfide bond</keyword>
<reference evidence="21" key="1">
    <citation type="submission" date="2015-04" db="EMBL/GenBank/DDBJ databases">
        <title>Detection of Ovine herpes virus 2 infection in Buffaloes in India.</title>
        <authorList>
            <person name="Sood R."/>
            <person name="Venkatesakumar E."/>
            <person name="Khandia R."/>
            <person name="Bhatia S."/>
            <person name="Chanu K.V."/>
            <person name="Jahagirdar G.M."/>
        </authorList>
    </citation>
    <scope>NUCLEOTIDE SEQUENCE</scope>
</reference>
<accession>A0A172HA31</accession>
<dbReference type="Pfam" id="PF17417">
    <property type="entry name" value="Glycoprot_B_PH2"/>
    <property type="match status" value="1"/>
</dbReference>
<dbReference type="Pfam" id="PF17416">
    <property type="entry name" value="Glycoprot_B_PH1"/>
    <property type="match status" value="1"/>
</dbReference>
<keyword evidence="7" id="KW-0946">Virion</keyword>
<keyword evidence="12 17" id="KW-0472">Membrane</keyword>
<feature type="domain" description="Herpesvirus glycoprotein B ectodomain C-terminal" evidence="18">
    <location>
        <begin position="464"/>
        <end position="683"/>
    </location>
</feature>
<dbReference type="EMBL" id="KX886269">
    <property type="protein sequence ID" value="AQL57545.1"/>
    <property type="molecule type" value="Genomic_DNA"/>
</dbReference>
<dbReference type="EMBL" id="KR063167">
    <property type="protein sequence ID" value="AMM45116.1"/>
    <property type="molecule type" value="Genomic_DNA"/>
</dbReference>
<evidence type="ECO:0000256" key="2">
    <source>
        <dbReference type="ARBA" id="ARBA00022581"/>
    </source>
</evidence>
<keyword evidence="8" id="KW-1043">Host membrane</keyword>
<feature type="region of interest" description="Disordered" evidence="16">
    <location>
        <begin position="810"/>
        <end position="835"/>
    </location>
</feature>